<evidence type="ECO:0000313" key="1">
    <source>
        <dbReference type="EMBL" id="AIB07076.1"/>
    </source>
</evidence>
<evidence type="ECO:0000313" key="2">
    <source>
        <dbReference type="Proteomes" id="UP000026985"/>
    </source>
</evidence>
<organism evidence="1 2">
    <name type="scientific">Salmonella phage 9NA</name>
    <dbReference type="NCBI Taxonomy" id="1113547"/>
    <lineage>
        <taxon>Viruses</taxon>
        <taxon>Duplodnaviria</taxon>
        <taxon>Heunggongvirae</taxon>
        <taxon>Uroviricota</taxon>
        <taxon>Caudoviricetes</taxon>
        <taxon>Nonanavirus</taxon>
        <taxon>Nonanavirus nv9NA</taxon>
    </lineage>
</organism>
<dbReference type="EMBL" id="KJ802832">
    <property type="protein sequence ID" value="AIB07076.1"/>
    <property type="molecule type" value="Genomic_DNA"/>
</dbReference>
<reference evidence="1 2" key="1">
    <citation type="submission" date="2014-07" db="EMBL/GenBank/DDBJ databases">
        <title>The genome sequence of Salmonella phage 9NA shows that it represents an unstudied type of tailed phage.</title>
        <authorList>
            <person name="Casjens S.R."/>
            <person name="Leavitt J.C."/>
            <person name="Hatfull G.F."/>
            <person name="Hendrix R.W."/>
        </authorList>
    </citation>
    <scope>NUCLEOTIDE SEQUENCE [LARGE SCALE GENOMIC DNA]</scope>
</reference>
<proteinExistence type="predicted"/>
<dbReference type="RefSeq" id="YP_009101243.1">
    <property type="nucleotide sequence ID" value="NC_025443.1"/>
</dbReference>
<protein>
    <submittedName>
        <fullName evidence="1">Uncharacterized protein</fullName>
    </submittedName>
</protein>
<gene>
    <name evidence="1" type="ORF">9NA_073</name>
</gene>
<accession>A0A060DBG8</accession>
<name>A0A060DBG8_9CAUD</name>
<dbReference type="KEGG" id="vg:22110931"/>
<dbReference type="OrthoDB" id="41100at10239"/>
<dbReference type="Proteomes" id="UP000026985">
    <property type="component" value="Segment"/>
</dbReference>
<sequence length="57" mass="6522">MNNERVNRLQKLIDNHGIENVAKRMNVTEIHIKRNLLTGHSAINLVKLMAAERQFGA</sequence>
<keyword evidence="2" id="KW-1185">Reference proteome</keyword>